<evidence type="ECO:0000313" key="6">
    <source>
        <dbReference type="EMBL" id="ORD94134.1"/>
    </source>
</evidence>
<keyword evidence="7" id="KW-1185">Reference proteome</keyword>
<dbReference type="InterPro" id="IPR000587">
    <property type="entry name" value="Creatinase_N"/>
</dbReference>
<dbReference type="Proteomes" id="UP000192639">
    <property type="component" value="Unassembled WGS sequence"/>
</dbReference>
<dbReference type="Pfam" id="PF00557">
    <property type="entry name" value="Peptidase_M24"/>
    <property type="match status" value="1"/>
</dbReference>
<proteinExistence type="predicted"/>
<dbReference type="Gene3D" id="3.90.230.10">
    <property type="entry name" value="Creatinase/methionine aminopeptidase superfamily"/>
    <property type="match status" value="1"/>
</dbReference>
<gene>
    <name evidence="6" type="primary">AMPP1</name>
    <name evidence="6" type="ORF">ECANGB1_1116</name>
</gene>
<evidence type="ECO:0000256" key="2">
    <source>
        <dbReference type="ARBA" id="ARBA00022801"/>
    </source>
</evidence>
<evidence type="ECO:0000259" key="4">
    <source>
        <dbReference type="Pfam" id="PF01321"/>
    </source>
</evidence>
<dbReference type="SUPFAM" id="SSF55920">
    <property type="entry name" value="Creatinase/aminopeptidase"/>
    <property type="match status" value="1"/>
</dbReference>
<evidence type="ECO:0000259" key="3">
    <source>
        <dbReference type="Pfam" id="PF00557"/>
    </source>
</evidence>
<dbReference type="OrthoDB" id="9995434at2759"/>
<organism evidence="6 7">
    <name type="scientific">Enterospora canceri</name>
    <dbReference type="NCBI Taxonomy" id="1081671"/>
    <lineage>
        <taxon>Eukaryota</taxon>
        <taxon>Fungi</taxon>
        <taxon>Fungi incertae sedis</taxon>
        <taxon>Microsporidia</taxon>
        <taxon>Enterocytozoonidae</taxon>
        <taxon>Enterospora</taxon>
    </lineage>
</organism>
<dbReference type="Pfam" id="PF16188">
    <property type="entry name" value="Peptidase_M24_C"/>
    <property type="match status" value="1"/>
</dbReference>
<dbReference type="InterPro" id="IPR029149">
    <property type="entry name" value="Creatin/AminoP/Spt16_N"/>
</dbReference>
<dbReference type="Pfam" id="PF01321">
    <property type="entry name" value="Creatinase_N"/>
    <property type="match status" value="1"/>
</dbReference>
<dbReference type="Pfam" id="PF16189">
    <property type="entry name" value="Creatinase_N_2"/>
    <property type="match status" value="1"/>
</dbReference>
<dbReference type="InterPro" id="IPR000994">
    <property type="entry name" value="Pept_M24"/>
</dbReference>
<keyword evidence="1" id="KW-0479">Metal-binding</keyword>
<dbReference type="EMBL" id="LWDP01000031">
    <property type="protein sequence ID" value="ORD94134.1"/>
    <property type="molecule type" value="Genomic_DNA"/>
</dbReference>
<name>A0A1Y1S7Y6_9MICR</name>
<protein>
    <submittedName>
        <fullName evidence="6">AMPP1</fullName>
    </submittedName>
</protein>
<reference evidence="6 7" key="1">
    <citation type="journal article" date="2017" name="Environ. Microbiol.">
        <title>Decay of the glycolytic pathway and adaptation to intranuclear parasitism within Enterocytozoonidae microsporidia.</title>
        <authorList>
            <person name="Wiredu Boakye D."/>
            <person name="Jaroenlak P."/>
            <person name="Prachumwat A."/>
            <person name="Williams T.A."/>
            <person name="Bateman K.S."/>
            <person name="Itsathitphaisarn O."/>
            <person name="Sritunyalucksana K."/>
            <person name="Paszkiewicz K.H."/>
            <person name="Moore K.A."/>
            <person name="Stentiford G.D."/>
            <person name="Williams B.A."/>
        </authorList>
    </citation>
    <scope>NUCLEOTIDE SEQUENCE [LARGE SCALE GENOMIC DNA]</scope>
    <source>
        <strain evidence="6 7">GB1</strain>
    </source>
</reference>
<dbReference type="VEuPathDB" id="MicrosporidiaDB:ECANGB1_1116"/>
<feature type="domain" description="Peptidase M24 C-terminal" evidence="5">
    <location>
        <begin position="548"/>
        <end position="602"/>
    </location>
</feature>
<dbReference type="InterPro" id="IPR032416">
    <property type="entry name" value="Peptidase_M24_C"/>
</dbReference>
<dbReference type="InterPro" id="IPR036005">
    <property type="entry name" value="Creatinase/aminopeptidase-like"/>
</dbReference>
<dbReference type="GO" id="GO:0016787">
    <property type="term" value="F:hydrolase activity"/>
    <property type="evidence" value="ECO:0007669"/>
    <property type="project" value="UniProtKB-KW"/>
</dbReference>
<dbReference type="SUPFAM" id="SSF53092">
    <property type="entry name" value="Creatinase/prolidase N-terminal domain"/>
    <property type="match status" value="1"/>
</dbReference>
<dbReference type="AlphaFoldDB" id="A0A1Y1S7Y6"/>
<dbReference type="GO" id="GO:0046872">
    <property type="term" value="F:metal ion binding"/>
    <property type="evidence" value="ECO:0007669"/>
    <property type="project" value="UniProtKB-KW"/>
</dbReference>
<feature type="domain" description="Peptidase M24" evidence="3">
    <location>
        <begin position="351"/>
        <end position="536"/>
    </location>
</feature>
<accession>A0A1Y1S7Y6</accession>
<evidence type="ECO:0000256" key="1">
    <source>
        <dbReference type="ARBA" id="ARBA00022723"/>
    </source>
</evidence>
<sequence length="604" mass="69612">MRTKSQNELHKRVLKLMKVYGIDAYLSYTADCHHNEYIGTQDLRVTMLTGFTGSNGIAMTAEVPLLWTDGRYYIQAERESTYSLRKEAPSEVARNFKKISFDLRLVSTKFYDEFTKKLKEKGVEFVAIDENLVDRAIEEINRERGVEEKMLELDGRRYSLTRRVGDVTYLENYQLIDFVADDLRAVNYLKAFGFTKLDENVSGSSYQDKIGKVREVAGDRTLLVTELDTICWILNVRGNEIDYNPLFYGYLVLSRDDVILFVDSEVYLKGVATREYRQFEEYLNEKLVHERVLVSSQCSQYLANKMVNAEFTEEIRIMQSKKNQTELAGMTLAYYYDGIALTNLLGHLSRSKEEYTEKQVADLLLRYKKNLPGFVQPSFETISCTGSNAAIIHHSPSDAVVDYDSVYLIDSGSQYLFGTTDTTRTCHFRKPAPELVHDNTLVLKCQLNAMMKVFKEEAEFSELDEAGRIYLKNEEKEFKHGLSHGVGHFLCVHEHPPIISPNKKEAFYDNCVFSVEPGFYLENEYGIRIENLVYCKKNKEAEGGYSLVNLTMVPYDQGLIDQSMLNEQEKAYLNTFNQLLLELFEGSLNEEGWHYLKSNAHKIV</sequence>
<dbReference type="PANTHER" id="PTHR43763:SF6">
    <property type="entry name" value="XAA-PRO AMINOPEPTIDASE 1"/>
    <property type="match status" value="1"/>
</dbReference>
<feature type="domain" description="Creatinase N-terminal" evidence="4">
    <location>
        <begin position="11"/>
        <end position="130"/>
    </location>
</feature>
<dbReference type="GO" id="GO:0005737">
    <property type="term" value="C:cytoplasm"/>
    <property type="evidence" value="ECO:0007669"/>
    <property type="project" value="UniProtKB-ARBA"/>
</dbReference>
<keyword evidence="2" id="KW-0378">Hydrolase</keyword>
<dbReference type="Gene3D" id="3.40.350.10">
    <property type="entry name" value="Creatinase/prolidase N-terminal domain"/>
    <property type="match status" value="2"/>
</dbReference>
<dbReference type="PANTHER" id="PTHR43763">
    <property type="entry name" value="XAA-PRO AMINOPEPTIDASE 1"/>
    <property type="match status" value="1"/>
</dbReference>
<dbReference type="InterPro" id="IPR050422">
    <property type="entry name" value="X-Pro_aminopeptidase_P"/>
</dbReference>
<evidence type="ECO:0000313" key="7">
    <source>
        <dbReference type="Proteomes" id="UP000192639"/>
    </source>
</evidence>
<comment type="caution">
    <text evidence="6">The sequence shown here is derived from an EMBL/GenBank/DDBJ whole genome shotgun (WGS) entry which is preliminary data.</text>
</comment>
<evidence type="ECO:0000259" key="5">
    <source>
        <dbReference type="Pfam" id="PF16188"/>
    </source>
</evidence>